<feature type="region of interest" description="Disordered" evidence="2">
    <location>
        <begin position="698"/>
        <end position="737"/>
    </location>
</feature>
<feature type="non-terminal residue" evidence="3">
    <location>
        <position position="1706"/>
    </location>
</feature>
<proteinExistence type="predicted"/>
<feature type="compositionally biased region" description="Polar residues" evidence="2">
    <location>
        <begin position="756"/>
        <end position="767"/>
    </location>
</feature>
<evidence type="ECO:0000313" key="3">
    <source>
        <dbReference type="EMBL" id="GMI22973.1"/>
    </source>
</evidence>
<dbReference type="EMBL" id="BRYB01002634">
    <property type="protein sequence ID" value="GMI22973.1"/>
    <property type="molecule type" value="Genomic_DNA"/>
</dbReference>
<comment type="caution">
    <text evidence="3">The sequence shown here is derived from an EMBL/GenBank/DDBJ whole genome shotgun (WGS) entry which is preliminary data.</text>
</comment>
<dbReference type="InterPro" id="IPR051279">
    <property type="entry name" value="PP1-Reg/Actin-Interact_Protein"/>
</dbReference>
<name>A0ABQ6MAZ0_9STRA</name>
<keyword evidence="1" id="KW-0175">Coiled coil</keyword>
<reference evidence="3 4" key="1">
    <citation type="journal article" date="2023" name="Commun. Biol.">
        <title>Genome analysis of Parmales, the sister group of diatoms, reveals the evolutionary specialization of diatoms from phago-mixotrophs to photoautotrophs.</title>
        <authorList>
            <person name="Ban H."/>
            <person name="Sato S."/>
            <person name="Yoshikawa S."/>
            <person name="Yamada K."/>
            <person name="Nakamura Y."/>
            <person name="Ichinomiya M."/>
            <person name="Sato N."/>
            <person name="Blanc-Mathieu R."/>
            <person name="Endo H."/>
            <person name="Kuwata A."/>
            <person name="Ogata H."/>
        </authorList>
    </citation>
    <scope>NUCLEOTIDE SEQUENCE [LARGE SCALE GENOMIC DNA]</scope>
</reference>
<gene>
    <name evidence="3" type="ORF">TeGR_g2157</name>
</gene>
<feature type="region of interest" description="Disordered" evidence="2">
    <location>
        <begin position="753"/>
        <end position="844"/>
    </location>
</feature>
<feature type="compositionally biased region" description="Low complexity" evidence="2">
    <location>
        <begin position="720"/>
        <end position="732"/>
    </location>
</feature>
<feature type="coiled-coil region" evidence="1">
    <location>
        <begin position="1401"/>
        <end position="1487"/>
    </location>
</feature>
<keyword evidence="4" id="KW-1185">Reference proteome</keyword>
<feature type="coiled-coil region" evidence="1">
    <location>
        <begin position="867"/>
        <end position="983"/>
    </location>
</feature>
<feature type="compositionally biased region" description="Low complexity" evidence="2">
    <location>
        <begin position="796"/>
        <end position="806"/>
    </location>
</feature>
<sequence length="1706" mass="186068">MKTPELLQKHWDFANSITENSVVGTPAWINKFPKKATSGKTELRLLVVGKYNIFTVKTTMTGSLKIAKSAHIYDVAQMGHVEGQDNVIEIVFMRDSNHLFDIRFANVPSASIDQSVGLSVLFTIQYARMQISYKFPNHMLHYIPPRSLELLAEMPRPWERMMPAQAHVETYHATCTYLDHHIRDAVISHVFSELQGLLFSTDPETFEGRTMDLTTCFKESGMVDKDVHAICSIIAHSPWFKSVVAENMPLSAIGVQVLFAAIANKHVVDKIVFRGMSIGPSKMEKVSAIGGSVKILDLSRNALLDDGVDYLSKAFVPEEFDEDDYTCALDELYLSKCGIKAGSGFQTLCANVLPTTMATSLRVFDLSHNPLGKGGSDSLSLFLSLTQSLVSLNLVNTGVDLGIVMEPLRLNNRLWKTLDTLDLSSNPFNDVAAGNLGGFLKRSEKIRVVNLINMSTLTASSYATVLSNLFSNTSSLLPVVELDLSRNKFVHADVAAVSTHIESSPRFPVSKLKLNHCSLGVEGMSLIAQSIVERKPKNLKTFEAAANMSPGFFTSSSSIHACQTALARLIKSSEPLIELNLSGGDSHKFGEHIIPVAEALKHSKTLLKVDLSDHKAGDKLAVAVGEVLKENSVLRQVSIDKNGTSAKGFKALADGAASSSSLLSIGPPVRDYARAERVAATKELFSSSRDILESVCAKNAKDRPASARNLQTSPSTLEVPASTPATTSSPAADAEDEDGIIVVDAGNRQRAYSRVLQKQKSALSQGVSHPDDDDDDDDGGGSDNDDGGGDADNKIAAGEPSPAPGSSEGGGEDDDDDEAMRKLLKEAKLREADFASTASTTDVVPDCSRGSIIETTRSSMEEKLYMLQLARAEADDVRKEMEEKLKQSKENEDRLIAEAKAQAEEAMREAIRAEMNEEMKSTMEGEIKAAKEAAIAEAGKEAEKLQQLLKENKEQVAALTEGAEQERLKLEETLNDKAQKELKEQMMILKKATGMAEAELEWAIESSNGNSYLMAEEKKEYHELEYSKLMFEMSKLDKVSYLLKNPNIGRALVSASKAIAEERVMKKEEGANPFAAAAAAKGLGGAPLGLPVGGRPGGAGFLSQLTGGAKGGGAKGKTVLIKDARAKLEKMLVTEQKQVDAIPFKLAAFTVVVDALKAVINASDEDFALEAKKQNDELKSKDKELKLALLKVQQGNQKHEGEIEIWSERMNTAPERAAELERRETEWLEKQKTGNELCQRVMRTLIPLDIQKLSTKQVLDRVKAEGGLATYALAERLKSKKLLHWIVMHPDDIARENFLSGAHTQAFKNLSDYDIVELRAVYASLPAAFELDSTPGKVGMKLEWKNTLVAKIKGMISQQDGEEVSAGWDPVKEEPKVEKLKPLALAQERHASYYYAGEGPMKEQIEHFEVIEERLAGLKRRVVELEGADGKGGLLAELKEEKDAALEDARSEYLQQEYGKDVLKQLKAEAEKEHKTASDELGVLKTDEKTKKKSGKGLKLKIHLLEESILNASPNKAELKEEFAKIRSQKLQVEDKESDAAMLCGSVEVEFNVAMAKFCHFDLGPGRGQMVPGVYDCSVELKKRERVAFKKLSDEEEVRQRKLEQDRAMAARAANAPTPKTGLQGGANNGADVDVSEMPGAGSLGKVKVGGSMRAMLESQHGSAQGSFKKEKAPAEKRAPKSKKLIARASVKQVVLGAGDDGTGVE</sequence>
<dbReference type="SMART" id="SM00368">
    <property type="entry name" value="LRR_RI"/>
    <property type="match status" value="5"/>
</dbReference>
<dbReference type="Proteomes" id="UP001165060">
    <property type="component" value="Unassembled WGS sequence"/>
</dbReference>
<dbReference type="SUPFAM" id="SSF52047">
    <property type="entry name" value="RNI-like"/>
    <property type="match status" value="2"/>
</dbReference>
<organism evidence="3 4">
    <name type="scientific">Tetraparma gracilis</name>
    <dbReference type="NCBI Taxonomy" id="2962635"/>
    <lineage>
        <taxon>Eukaryota</taxon>
        <taxon>Sar</taxon>
        <taxon>Stramenopiles</taxon>
        <taxon>Ochrophyta</taxon>
        <taxon>Bolidophyceae</taxon>
        <taxon>Parmales</taxon>
        <taxon>Triparmaceae</taxon>
        <taxon>Tetraparma</taxon>
    </lineage>
</organism>
<evidence type="ECO:0000256" key="1">
    <source>
        <dbReference type="SAM" id="Coils"/>
    </source>
</evidence>
<feature type="compositionally biased region" description="Basic and acidic residues" evidence="2">
    <location>
        <begin position="819"/>
        <end position="833"/>
    </location>
</feature>
<evidence type="ECO:0000256" key="2">
    <source>
        <dbReference type="SAM" id="MobiDB-lite"/>
    </source>
</evidence>
<feature type="compositionally biased region" description="Acidic residues" evidence="2">
    <location>
        <begin position="771"/>
        <end position="789"/>
    </location>
</feature>
<protein>
    <submittedName>
        <fullName evidence="3">Uncharacterized protein</fullName>
    </submittedName>
</protein>
<evidence type="ECO:0000313" key="4">
    <source>
        <dbReference type="Proteomes" id="UP001165060"/>
    </source>
</evidence>
<feature type="region of interest" description="Disordered" evidence="2">
    <location>
        <begin position="1652"/>
        <end position="1686"/>
    </location>
</feature>
<dbReference type="PANTHER" id="PTHR24112">
    <property type="entry name" value="LEUCINE-RICH REPEAT, ISOFORM F-RELATED"/>
    <property type="match status" value="1"/>
</dbReference>
<feature type="compositionally biased region" description="Basic and acidic residues" evidence="2">
    <location>
        <begin position="1668"/>
        <end position="1679"/>
    </location>
</feature>
<dbReference type="PANTHER" id="PTHR24112:SF66">
    <property type="entry name" value="LEUCINE-RICH REPEAT, ISOFORM F"/>
    <property type="match status" value="1"/>
</dbReference>
<dbReference type="InterPro" id="IPR032675">
    <property type="entry name" value="LRR_dom_sf"/>
</dbReference>
<dbReference type="Gene3D" id="3.80.10.10">
    <property type="entry name" value="Ribonuclease Inhibitor"/>
    <property type="match status" value="1"/>
</dbReference>
<accession>A0ABQ6MAZ0</accession>